<dbReference type="KEGG" id="tsn:W908_01490"/>
<dbReference type="InterPro" id="IPR011262">
    <property type="entry name" value="DNA-dir_RNA_pol_insert"/>
</dbReference>
<dbReference type="InterPro" id="IPR036643">
    <property type="entry name" value="RNApol_insert_sf"/>
</dbReference>
<dbReference type="InterPro" id="IPR011263">
    <property type="entry name" value="DNA-dir_RNA_pol_RpoA/D/Rpb3"/>
</dbReference>
<comment type="function">
    <text evidence="11">DNA-dependent RNA polymerase catalyzes the transcription of DNA into RNA using the four ribonucleoside triphosphates as substrates.</text>
</comment>
<dbReference type="GO" id="GO:0046983">
    <property type="term" value="F:protein dimerization activity"/>
    <property type="evidence" value="ECO:0007669"/>
    <property type="project" value="InterPro"/>
</dbReference>
<evidence type="ECO:0000313" key="13">
    <source>
        <dbReference type="EMBL" id="ALE01394.1"/>
    </source>
</evidence>
<gene>
    <name evidence="11" type="primary">rpoA</name>
    <name evidence="13" type="ORF">W908_01490</name>
</gene>
<organism evidence="13 14">
    <name type="scientific">Candidatus Pseudothioglobus singularis PS1</name>
    <dbReference type="NCBI Taxonomy" id="1125411"/>
    <lineage>
        <taxon>Bacteria</taxon>
        <taxon>Pseudomonadati</taxon>
        <taxon>Pseudomonadota</taxon>
        <taxon>Gammaproteobacteria</taxon>
        <taxon>Candidatus Pseudothioglobaceae</taxon>
        <taxon>Candidatus Pseudothioglobus</taxon>
    </lineage>
</organism>
<dbReference type="EMBL" id="CP006911">
    <property type="protein sequence ID" value="ALE01394.1"/>
    <property type="molecule type" value="Genomic_DNA"/>
</dbReference>
<dbReference type="Gene3D" id="1.10.150.20">
    <property type="entry name" value="5' to 3' exonuclease, C-terminal subdomain"/>
    <property type="match status" value="1"/>
</dbReference>
<feature type="region of interest" description="Alpha N-terminal domain (alpha-NTD)" evidence="11">
    <location>
        <begin position="1"/>
        <end position="232"/>
    </location>
</feature>
<feature type="region of interest" description="Alpha C-terminal domain (alpha-CTD)" evidence="11">
    <location>
        <begin position="246"/>
        <end position="326"/>
    </location>
</feature>
<feature type="domain" description="DNA-directed RNA polymerase RpoA/D/Rpb3-type" evidence="12">
    <location>
        <begin position="23"/>
        <end position="231"/>
    </location>
</feature>
<keyword evidence="14" id="KW-1185">Reference proteome</keyword>
<keyword evidence="7 11" id="KW-0804">Transcription</keyword>
<comment type="domain">
    <text evidence="11">The N-terminal domain is essential for RNAP assembly and basal transcription, whereas the C-terminal domain is involved in interaction with transcriptional regulators and with upstream promoter elements.</text>
</comment>
<dbReference type="Gene3D" id="2.170.120.12">
    <property type="entry name" value="DNA-directed RNA polymerase, insert domain"/>
    <property type="match status" value="1"/>
</dbReference>
<dbReference type="OrthoDB" id="9805706at2"/>
<dbReference type="SMART" id="SM00662">
    <property type="entry name" value="RPOLD"/>
    <property type="match status" value="1"/>
</dbReference>
<evidence type="ECO:0000256" key="3">
    <source>
        <dbReference type="ARBA" id="ARBA00015972"/>
    </source>
</evidence>
<dbReference type="NCBIfam" id="TIGR02027">
    <property type="entry name" value="rpoA"/>
    <property type="match status" value="1"/>
</dbReference>
<sequence length="326" mass="35668">MQGSARDFLKPKLVDSVELSKNEYRVVLEPFERGFGHTLGNSIRRTLLSSMVGSAITEVAIDGVMHEFSTIEGVQEDVLDILLNLKEASIGLNASESATVIIEKEGPCELTVADIEANGTDVSVFNPEKVIATVNEGGKIRMTLGVGTGVGYDVAVARNVDSETIGSIQLDASFSPIKRVSFTVEAARVEQKVNLDRLNIVIETNGSVDAEEAVKRAATILQDQLSSFVELEPVIEEEPQPTSDDFPPMYLSAVDELELTVRSANCLKAEQIYYIGDLIQKSEQDLLRTPNLGRKSLNEIKEVLTEKNLELGTEIENWPPVDLMSE</sequence>
<dbReference type="InterPro" id="IPR011773">
    <property type="entry name" value="DNA-dir_RpoA"/>
</dbReference>
<dbReference type="GO" id="GO:0003899">
    <property type="term" value="F:DNA-directed RNA polymerase activity"/>
    <property type="evidence" value="ECO:0007669"/>
    <property type="project" value="UniProtKB-UniRule"/>
</dbReference>
<dbReference type="CDD" id="cd06928">
    <property type="entry name" value="RNAP_alpha_NTD"/>
    <property type="match status" value="1"/>
</dbReference>
<evidence type="ECO:0000313" key="14">
    <source>
        <dbReference type="Proteomes" id="UP000068905"/>
    </source>
</evidence>
<keyword evidence="5 11" id="KW-0808">Transferase</keyword>
<comment type="catalytic activity">
    <reaction evidence="10 11">
        <text>RNA(n) + a ribonucleoside 5'-triphosphate = RNA(n+1) + diphosphate</text>
        <dbReference type="Rhea" id="RHEA:21248"/>
        <dbReference type="Rhea" id="RHEA-COMP:14527"/>
        <dbReference type="Rhea" id="RHEA-COMP:17342"/>
        <dbReference type="ChEBI" id="CHEBI:33019"/>
        <dbReference type="ChEBI" id="CHEBI:61557"/>
        <dbReference type="ChEBI" id="CHEBI:140395"/>
        <dbReference type="EC" id="2.7.7.6"/>
    </reaction>
</comment>
<reference evidence="13 14" key="1">
    <citation type="journal article" date="2015" name="Genome Announc.">
        <title>Genome Sequence of 'Candidatus Thioglobus singularis' Strain PS1, a Mixotroph from the SUP05 Clade of Marine Gammaproteobacteria.</title>
        <authorList>
            <person name="Marshall K.T."/>
            <person name="Morris R.M."/>
        </authorList>
    </citation>
    <scope>NUCLEOTIDE SEQUENCE [LARGE SCALE GENOMIC DNA]</scope>
    <source>
        <strain evidence="13 14">PS1</strain>
    </source>
</reference>
<evidence type="ECO:0000256" key="9">
    <source>
        <dbReference type="ARBA" id="ARBA00033070"/>
    </source>
</evidence>
<dbReference type="FunFam" id="1.10.150.20:FF:000001">
    <property type="entry name" value="DNA-directed RNA polymerase subunit alpha"/>
    <property type="match status" value="1"/>
</dbReference>
<dbReference type="NCBIfam" id="NF003519">
    <property type="entry name" value="PRK05182.2-5"/>
    <property type="match status" value="1"/>
</dbReference>
<evidence type="ECO:0000256" key="5">
    <source>
        <dbReference type="ARBA" id="ARBA00022679"/>
    </source>
</evidence>
<evidence type="ECO:0000256" key="6">
    <source>
        <dbReference type="ARBA" id="ARBA00022695"/>
    </source>
</evidence>
<dbReference type="NCBIfam" id="NF003513">
    <property type="entry name" value="PRK05182.1-2"/>
    <property type="match status" value="1"/>
</dbReference>
<dbReference type="InterPro" id="IPR036603">
    <property type="entry name" value="RBP11-like"/>
</dbReference>
<dbReference type="STRING" id="1125411.W908_01490"/>
<evidence type="ECO:0000256" key="8">
    <source>
        <dbReference type="ARBA" id="ARBA00032524"/>
    </source>
</evidence>
<evidence type="ECO:0000256" key="1">
    <source>
        <dbReference type="ARBA" id="ARBA00007123"/>
    </source>
</evidence>
<keyword evidence="6 11" id="KW-0548">Nucleotidyltransferase</keyword>
<accession>A0A0M4LCE7</accession>
<dbReference type="SUPFAM" id="SSF56553">
    <property type="entry name" value="Insert subdomain of RNA polymerase alpha subunit"/>
    <property type="match status" value="1"/>
</dbReference>
<dbReference type="Gene3D" id="3.30.1360.10">
    <property type="entry name" value="RNA polymerase, RBP11-like subunit"/>
    <property type="match status" value="1"/>
</dbReference>
<dbReference type="GO" id="GO:0003677">
    <property type="term" value="F:DNA binding"/>
    <property type="evidence" value="ECO:0007669"/>
    <property type="project" value="UniProtKB-UniRule"/>
</dbReference>
<dbReference type="GO" id="GO:0006351">
    <property type="term" value="P:DNA-templated transcription"/>
    <property type="evidence" value="ECO:0007669"/>
    <property type="project" value="UniProtKB-UniRule"/>
</dbReference>
<dbReference type="HAMAP" id="MF_00059">
    <property type="entry name" value="RNApol_bact_RpoA"/>
    <property type="match status" value="1"/>
</dbReference>
<evidence type="ECO:0000256" key="7">
    <source>
        <dbReference type="ARBA" id="ARBA00023163"/>
    </source>
</evidence>
<dbReference type="Pfam" id="PF01193">
    <property type="entry name" value="RNA_pol_L"/>
    <property type="match status" value="1"/>
</dbReference>
<keyword evidence="4 11" id="KW-0240">DNA-directed RNA polymerase</keyword>
<dbReference type="Pfam" id="PF01000">
    <property type="entry name" value="RNA_pol_A_bac"/>
    <property type="match status" value="1"/>
</dbReference>
<proteinExistence type="inferred from homology"/>
<dbReference type="Proteomes" id="UP000068905">
    <property type="component" value="Chromosome"/>
</dbReference>
<evidence type="ECO:0000256" key="10">
    <source>
        <dbReference type="ARBA" id="ARBA00048552"/>
    </source>
</evidence>
<comment type="similarity">
    <text evidence="1 11">Belongs to the RNA polymerase alpha chain family.</text>
</comment>
<evidence type="ECO:0000256" key="2">
    <source>
        <dbReference type="ARBA" id="ARBA00012418"/>
    </source>
</evidence>
<dbReference type="GO" id="GO:0005737">
    <property type="term" value="C:cytoplasm"/>
    <property type="evidence" value="ECO:0007669"/>
    <property type="project" value="UniProtKB-ARBA"/>
</dbReference>
<dbReference type="Pfam" id="PF03118">
    <property type="entry name" value="RNA_pol_A_CTD"/>
    <property type="match status" value="1"/>
</dbReference>
<dbReference type="SUPFAM" id="SSF47789">
    <property type="entry name" value="C-terminal domain of RNA polymerase alpha subunit"/>
    <property type="match status" value="1"/>
</dbReference>
<evidence type="ECO:0000259" key="12">
    <source>
        <dbReference type="SMART" id="SM00662"/>
    </source>
</evidence>
<dbReference type="SUPFAM" id="SSF55257">
    <property type="entry name" value="RBP11-like subunits of RNA polymerase"/>
    <property type="match status" value="1"/>
</dbReference>
<dbReference type="InterPro" id="IPR011260">
    <property type="entry name" value="RNAP_asu_C"/>
</dbReference>
<evidence type="ECO:0000256" key="11">
    <source>
        <dbReference type="HAMAP-Rule" id="MF_00059"/>
    </source>
</evidence>
<name>A0A0M4LCE7_9GAMM</name>
<evidence type="ECO:0000256" key="4">
    <source>
        <dbReference type="ARBA" id="ARBA00022478"/>
    </source>
</evidence>
<dbReference type="AlphaFoldDB" id="A0A0M4LCE7"/>
<protein>
    <recommendedName>
        <fullName evidence="3 11">DNA-directed RNA polymerase subunit alpha</fullName>
        <shortName evidence="11">RNAP subunit alpha</shortName>
        <ecNumber evidence="2 11">2.7.7.6</ecNumber>
    </recommendedName>
    <alternativeName>
        <fullName evidence="9 11">RNA polymerase subunit alpha</fullName>
    </alternativeName>
    <alternativeName>
        <fullName evidence="8 11">Transcriptase subunit alpha</fullName>
    </alternativeName>
</protein>
<dbReference type="RefSeq" id="WP_020025163.1">
    <property type="nucleotide sequence ID" value="NZ_CP006911.1"/>
</dbReference>
<dbReference type="GO" id="GO:0000428">
    <property type="term" value="C:DNA-directed RNA polymerase complex"/>
    <property type="evidence" value="ECO:0007669"/>
    <property type="project" value="UniProtKB-KW"/>
</dbReference>
<comment type="subunit">
    <text evidence="11">Homodimer. The RNAP catalytic core consists of 2 alpha, 1 beta, 1 beta' and 1 omega subunit. When a sigma factor is associated with the core the holoenzyme is formed, which can initiate transcription.</text>
</comment>
<dbReference type="EC" id="2.7.7.6" evidence="2 11"/>
<dbReference type="PATRIC" id="fig|1125411.7.peg.293"/>
<dbReference type="FunFam" id="2.170.120.12:FF:000001">
    <property type="entry name" value="DNA-directed RNA polymerase subunit alpha"/>
    <property type="match status" value="1"/>
</dbReference>